<dbReference type="AlphaFoldDB" id="A0A843U0G2"/>
<evidence type="ECO:0000313" key="4">
    <source>
        <dbReference type="Proteomes" id="UP000652761"/>
    </source>
</evidence>
<keyword evidence="1" id="KW-0863">Zinc-finger</keyword>
<reference evidence="3" key="1">
    <citation type="submission" date="2017-07" db="EMBL/GenBank/DDBJ databases">
        <title>Taro Niue Genome Assembly and Annotation.</title>
        <authorList>
            <person name="Atibalentja N."/>
            <person name="Keating K."/>
            <person name="Fields C.J."/>
        </authorList>
    </citation>
    <scope>NUCLEOTIDE SEQUENCE</scope>
    <source>
        <strain evidence="3">Niue_2</strain>
        <tissue evidence="3">Leaf</tissue>
    </source>
</reference>
<sequence length="247" mass="26691">MPGHLGRAAYPWEVVGGLLELKRTPWGPVSSGGVHWSDRGRAIPLTRTCFGCGRRGHICRWCPVLLRRSQDGGGVQEASNGVRAQASLLAGQPWEVGSGNRARQVLRSYADVPSGIDRSAEAPGRSSRVVEAGELLKEYVKRRRSWGRKSVALSLLVARLTKVPSSGGWEIVRVAEKLLLGVGSSAEGVEKAVEAALIILEGAFLGIRWWSSKFGTFPPLPERCFRVGLEGLPIGLCDGEGVIFLDR</sequence>
<organism evidence="3 4">
    <name type="scientific">Colocasia esculenta</name>
    <name type="common">Wild taro</name>
    <name type="synonym">Arum esculentum</name>
    <dbReference type="NCBI Taxonomy" id="4460"/>
    <lineage>
        <taxon>Eukaryota</taxon>
        <taxon>Viridiplantae</taxon>
        <taxon>Streptophyta</taxon>
        <taxon>Embryophyta</taxon>
        <taxon>Tracheophyta</taxon>
        <taxon>Spermatophyta</taxon>
        <taxon>Magnoliopsida</taxon>
        <taxon>Liliopsida</taxon>
        <taxon>Araceae</taxon>
        <taxon>Aroideae</taxon>
        <taxon>Colocasieae</taxon>
        <taxon>Colocasia</taxon>
    </lineage>
</organism>
<keyword evidence="1" id="KW-0479">Metal-binding</keyword>
<dbReference type="InterPro" id="IPR036875">
    <property type="entry name" value="Znf_CCHC_sf"/>
</dbReference>
<keyword evidence="4" id="KW-1185">Reference proteome</keyword>
<feature type="domain" description="CCHC-type" evidence="2">
    <location>
        <begin position="49"/>
        <end position="63"/>
    </location>
</feature>
<dbReference type="SUPFAM" id="SSF57756">
    <property type="entry name" value="Retrovirus zinc finger-like domains"/>
    <property type="match status" value="1"/>
</dbReference>
<evidence type="ECO:0000259" key="2">
    <source>
        <dbReference type="PROSITE" id="PS50158"/>
    </source>
</evidence>
<dbReference type="Proteomes" id="UP000652761">
    <property type="component" value="Unassembled WGS sequence"/>
</dbReference>
<evidence type="ECO:0000256" key="1">
    <source>
        <dbReference type="PROSITE-ProRule" id="PRU00047"/>
    </source>
</evidence>
<dbReference type="EMBL" id="NMUH01000321">
    <property type="protein sequence ID" value="MQL76875.1"/>
    <property type="molecule type" value="Genomic_DNA"/>
</dbReference>
<gene>
    <name evidence="3" type="ORF">Taro_009296</name>
</gene>
<evidence type="ECO:0000313" key="3">
    <source>
        <dbReference type="EMBL" id="MQL76875.1"/>
    </source>
</evidence>
<comment type="caution">
    <text evidence="3">The sequence shown here is derived from an EMBL/GenBank/DDBJ whole genome shotgun (WGS) entry which is preliminary data.</text>
</comment>
<accession>A0A843U0G2</accession>
<keyword evidence="1" id="KW-0862">Zinc</keyword>
<dbReference type="InterPro" id="IPR001878">
    <property type="entry name" value="Znf_CCHC"/>
</dbReference>
<dbReference type="GO" id="GO:0003676">
    <property type="term" value="F:nucleic acid binding"/>
    <property type="evidence" value="ECO:0007669"/>
    <property type="project" value="InterPro"/>
</dbReference>
<name>A0A843U0G2_COLES</name>
<protein>
    <recommendedName>
        <fullName evidence="2">CCHC-type domain-containing protein</fullName>
    </recommendedName>
</protein>
<proteinExistence type="predicted"/>
<dbReference type="PROSITE" id="PS50158">
    <property type="entry name" value="ZF_CCHC"/>
    <property type="match status" value="1"/>
</dbReference>
<dbReference type="GO" id="GO:0008270">
    <property type="term" value="F:zinc ion binding"/>
    <property type="evidence" value="ECO:0007669"/>
    <property type="project" value="UniProtKB-KW"/>
</dbReference>